<accession>A0A9D4VDG6</accession>
<dbReference type="InterPro" id="IPR001932">
    <property type="entry name" value="PPM-type_phosphatase-like_dom"/>
</dbReference>
<protein>
    <recommendedName>
        <fullName evidence="1">PPM-type phosphatase domain-containing protein</fullName>
    </recommendedName>
</protein>
<dbReference type="Pfam" id="PF00481">
    <property type="entry name" value="PP2C"/>
    <property type="match status" value="1"/>
</dbReference>
<dbReference type="GO" id="GO:0004722">
    <property type="term" value="F:protein serine/threonine phosphatase activity"/>
    <property type="evidence" value="ECO:0007669"/>
    <property type="project" value="InterPro"/>
</dbReference>
<dbReference type="AlphaFoldDB" id="A0A9D4VDG6"/>
<organism evidence="2 3">
    <name type="scientific">Adiantum capillus-veneris</name>
    <name type="common">Maidenhair fern</name>
    <dbReference type="NCBI Taxonomy" id="13818"/>
    <lineage>
        <taxon>Eukaryota</taxon>
        <taxon>Viridiplantae</taxon>
        <taxon>Streptophyta</taxon>
        <taxon>Embryophyta</taxon>
        <taxon>Tracheophyta</taxon>
        <taxon>Polypodiopsida</taxon>
        <taxon>Polypodiidae</taxon>
        <taxon>Polypodiales</taxon>
        <taxon>Pteridineae</taxon>
        <taxon>Pteridaceae</taxon>
        <taxon>Vittarioideae</taxon>
        <taxon>Adiantum</taxon>
    </lineage>
</organism>
<dbReference type="OrthoDB" id="10264738at2759"/>
<reference evidence="2" key="1">
    <citation type="submission" date="2021-01" db="EMBL/GenBank/DDBJ databases">
        <title>Adiantum capillus-veneris genome.</title>
        <authorList>
            <person name="Fang Y."/>
            <person name="Liao Q."/>
        </authorList>
    </citation>
    <scope>NUCLEOTIDE SEQUENCE</scope>
    <source>
        <strain evidence="2">H3</strain>
        <tissue evidence="2">Leaf</tissue>
    </source>
</reference>
<dbReference type="CDD" id="cd00143">
    <property type="entry name" value="PP2Cc"/>
    <property type="match status" value="1"/>
</dbReference>
<dbReference type="Gene3D" id="3.60.40.10">
    <property type="entry name" value="PPM-type phosphatase domain"/>
    <property type="match status" value="1"/>
</dbReference>
<dbReference type="EMBL" id="JABFUD020000001">
    <property type="protein sequence ID" value="KAI5084525.1"/>
    <property type="molecule type" value="Genomic_DNA"/>
</dbReference>
<gene>
    <name evidence="2" type="ORF">GOP47_0000694</name>
</gene>
<sequence length="392" mass="43611">MGVCMSIDEQSLHTRPLRGKKKIVIEMLNAEAKVTEILSRMPSRICTDGSTFSACAFSKQGRKGINQDCMLVWEEFAAQADLVFCGVFDGHGPNGHLVARKVRDTLPVLLALPHSLLANEVDNLDPDEDVYIHEECQQEEDVVLKIHEQIAATNKANVDPSSDNQPATKACCDQTWRDKFVAAYKLMDRNLKSHPKLHCFESGTTAVTMVLQGKDLIIGNVGDSRAILARRSQENGSLVAHQLTTDLKPNLPMELERIKRCKGRVFALEDEPNVARVWSPHSDMPGLAMARALGDFCLKEYGLSATPQIFCRRLTEEDEFIVLASDGIWDVLSNEDVARIVASAFPKETAAKALVDTAVRAWKIKHGTWRTDDCTAICYFIKEKLIPTFSVN</sequence>
<evidence type="ECO:0000259" key="1">
    <source>
        <dbReference type="PROSITE" id="PS51746"/>
    </source>
</evidence>
<dbReference type="Proteomes" id="UP000886520">
    <property type="component" value="Chromosome 1"/>
</dbReference>
<dbReference type="PANTHER" id="PTHR47992">
    <property type="entry name" value="PROTEIN PHOSPHATASE"/>
    <property type="match status" value="1"/>
</dbReference>
<keyword evidence="3" id="KW-1185">Reference proteome</keyword>
<evidence type="ECO:0000313" key="3">
    <source>
        <dbReference type="Proteomes" id="UP000886520"/>
    </source>
</evidence>
<proteinExistence type="predicted"/>
<dbReference type="InterPro" id="IPR036457">
    <property type="entry name" value="PPM-type-like_dom_sf"/>
</dbReference>
<comment type="caution">
    <text evidence="2">The sequence shown here is derived from an EMBL/GenBank/DDBJ whole genome shotgun (WGS) entry which is preliminary data.</text>
</comment>
<dbReference type="SUPFAM" id="SSF81606">
    <property type="entry name" value="PP2C-like"/>
    <property type="match status" value="1"/>
</dbReference>
<evidence type="ECO:0000313" key="2">
    <source>
        <dbReference type="EMBL" id="KAI5084525.1"/>
    </source>
</evidence>
<dbReference type="PROSITE" id="PS51746">
    <property type="entry name" value="PPM_2"/>
    <property type="match status" value="1"/>
</dbReference>
<name>A0A9D4VDG6_ADICA</name>
<dbReference type="InterPro" id="IPR015655">
    <property type="entry name" value="PP2C"/>
</dbReference>
<feature type="domain" description="PPM-type phosphatase" evidence="1">
    <location>
        <begin position="53"/>
        <end position="381"/>
    </location>
</feature>
<dbReference type="SMART" id="SM00332">
    <property type="entry name" value="PP2Cc"/>
    <property type="match status" value="1"/>
</dbReference>